<evidence type="ECO:0000313" key="1">
    <source>
        <dbReference type="EMBL" id="KAE8398020.1"/>
    </source>
</evidence>
<dbReference type="AlphaFoldDB" id="A0A5N7CV01"/>
<protein>
    <submittedName>
        <fullName evidence="1">Uncharacterized protein</fullName>
    </submittedName>
</protein>
<dbReference type="OrthoDB" id="4508923at2759"/>
<gene>
    <name evidence="1" type="ORF">BDV37DRAFT_288932</name>
</gene>
<organism evidence="1 2">
    <name type="scientific">Aspergillus pseudonomiae</name>
    <dbReference type="NCBI Taxonomy" id="1506151"/>
    <lineage>
        <taxon>Eukaryota</taxon>
        <taxon>Fungi</taxon>
        <taxon>Dikarya</taxon>
        <taxon>Ascomycota</taxon>
        <taxon>Pezizomycotina</taxon>
        <taxon>Eurotiomycetes</taxon>
        <taxon>Eurotiomycetidae</taxon>
        <taxon>Eurotiales</taxon>
        <taxon>Aspergillaceae</taxon>
        <taxon>Aspergillus</taxon>
        <taxon>Aspergillus subgen. Circumdati</taxon>
    </lineage>
</organism>
<dbReference type="Proteomes" id="UP000325579">
    <property type="component" value="Unassembled WGS sequence"/>
</dbReference>
<accession>A0A5N7CV01</accession>
<dbReference type="RefSeq" id="XP_031935339.1">
    <property type="nucleotide sequence ID" value="XM_032088354.1"/>
</dbReference>
<accession>A0A5N6HIZ8</accession>
<dbReference type="EMBL" id="ML736870">
    <property type="protein sequence ID" value="KAE8398020.1"/>
    <property type="molecule type" value="Genomic_DNA"/>
</dbReference>
<proteinExistence type="predicted"/>
<sequence length="172" mass="19940">MQTDSSQENKHLAARIEELEALNASYFNQGLLMGRRDLETERNIRQYAVAAAQRHQQELISCRTALAAAQTTLEVKEHQLKEMALELDRTQRKFHLVDTLVDTMLLEEDSQLEMTDRSRQITDVILGLENQMEARYRSFLAEKDSEILTLRHILEPEGEGNRVRRARSEPSF</sequence>
<keyword evidence="2" id="KW-1185">Reference proteome</keyword>
<dbReference type="GeneID" id="43673045"/>
<name>A0A5N7CV01_9EURO</name>
<evidence type="ECO:0000313" key="2">
    <source>
        <dbReference type="Proteomes" id="UP000325579"/>
    </source>
</evidence>
<reference evidence="1 2" key="1">
    <citation type="submission" date="2019-04" db="EMBL/GenBank/DDBJ databases">
        <authorList>
            <consortium name="DOE Joint Genome Institute"/>
            <person name="Mondo S."/>
            <person name="Kjaerbolling I."/>
            <person name="Vesth T."/>
            <person name="Frisvad J.C."/>
            <person name="Nybo J.L."/>
            <person name="Theobald S."/>
            <person name="Kildgaard S."/>
            <person name="Isbrandt T."/>
            <person name="Kuo A."/>
            <person name="Sato A."/>
            <person name="Lyhne E.K."/>
            <person name="Kogle M.E."/>
            <person name="Wiebenga A."/>
            <person name="Kun R.S."/>
            <person name="Lubbers R.J."/>
            <person name="Makela M.R."/>
            <person name="Barry K."/>
            <person name="Chovatia M."/>
            <person name="Clum A."/>
            <person name="Daum C."/>
            <person name="Haridas S."/>
            <person name="He G."/>
            <person name="LaButti K."/>
            <person name="Lipzen A."/>
            <person name="Riley R."/>
            <person name="Salamov A."/>
            <person name="Simmons B.A."/>
            <person name="Magnuson J.K."/>
            <person name="Henrissat B."/>
            <person name="Mortensen U.H."/>
            <person name="Larsen T.O."/>
            <person name="Devries R.P."/>
            <person name="Grigoriev I.V."/>
            <person name="Machida M."/>
            <person name="Baker S.E."/>
            <person name="Andersen M.R."/>
            <person name="Cantor M.N."/>
            <person name="Hua S.X."/>
        </authorList>
    </citation>
    <scope>NUCLEOTIDE SEQUENCE [LARGE SCALE GENOMIC DNA]</scope>
    <source>
        <strain evidence="1 2">CBS 119388</strain>
    </source>
</reference>